<proteinExistence type="inferred from homology"/>
<gene>
    <name evidence="5" type="ORF">DJ021_13920</name>
</gene>
<dbReference type="SUPFAM" id="SSF51430">
    <property type="entry name" value="NAD(P)-linked oxidoreductase"/>
    <property type="match status" value="1"/>
</dbReference>
<evidence type="ECO:0000256" key="2">
    <source>
        <dbReference type="ARBA" id="ARBA00022857"/>
    </source>
</evidence>
<dbReference type="InterPro" id="IPR023210">
    <property type="entry name" value="NADP_OxRdtase_dom"/>
</dbReference>
<protein>
    <submittedName>
        <fullName evidence="5">Aldo/keto reductase</fullName>
    </submittedName>
</protein>
<keyword evidence="3" id="KW-0560">Oxidoreductase</keyword>
<name>A0A328B734_9CAUL</name>
<evidence type="ECO:0000313" key="5">
    <source>
        <dbReference type="EMBL" id="RAK60828.1"/>
    </source>
</evidence>
<evidence type="ECO:0000259" key="4">
    <source>
        <dbReference type="Pfam" id="PF00248"/>
    </source>
</evidence>
<dbReference type="GO" id="GO:0051596">
    <property type="term" value="P:methylglyoxal catabolic process"/>
    <property type="evidence" value="ECO:0007669"/>
    <property type="project" value="TreeGrafter"/>
</dbReference>
<reference evidence="6" key="1">
    <citation type="submission" date="2018-05" db="EMBL/GenBank/DDBJ databases">
        <authorList>
            <person name="Li X."/>
        </authorList>
    </citation>
    <scope>NUCLEOTIDE SEQUENCE [LARGE SCALE GENOMIC DNA]</scope>
    <source>
        <strain evidence="6">HKS-05</strain>
    </source>
</reference>
<dbReference type="InterPro" id="IPR036812">
    <property type="entry name" value="NAD(P)_OxRdtase_dom_sf"/>
</dbReference>
<dbReference type="RefSeq" id="WP_111458120.1">
    <property type="nucleotide sequence ID" value="NZ_QFYP01000001.1"/>
</dbReference>
<dbReference type="OrthoDB" id="9803483at2"/>
<evidence type="ECO:0000256" key="3">
    <source>
        <dbReference type="ARBA" id="ARBA00023002"/>
    </source>
</evidence>
<keyword evidence="2" id="KW-0521">NADP</keyword>
<dbReference type="Pfam" id="PF00248">
    <property type="entry name" value="Aldo_ket_red"/>
    <property type="match status" value="1"/>
</dbReference>
<organism evidence="5 6">
    <name type="scientific">Phenylobacterium hankyongense</name>
    <dbReference type="NCBI Taxonomy" id="1813876"/>
    <lineage>
        <taxon>Bacteria</taxon>
        <taxon>Pseudomonadati</taxon>
        <taxon>Pseudomonadota</taxon>
        <taxon>Alphaproteobacteria</taxon>
        <taxon>Caulobacterales</taxon>
        <taxon>Caulobacteraceae</taxon>
        <taxon>Phenylobacterium</taxon>
    </lineage>
</organism>
<accession>A0A328B734</accession>
<sequence>MTYLAAPDRYRHMPYRRCGRSGLDLPAISLGLWQNFGGVDVFETGRSVLRRAFDLGVTHFDLANNYGPPPGSAEENFGRYLDLDLRPHRDELVISTKAGWDMWPGPYGGPGGSRKYLLASLDQSLKRMGLDYVDIFYSHRVDASTPLEETMGALAQAWRQGKALYVGISSYSPELTRQAHEILKAEGVPLLIHQPSYSLINRWIEQGLLDTLEDLGVGCIAFSPLAQGMLTRKYLGGVPHDSRAARQGSLNPRLLSPENLERIGALNAIAQRRGQSLAQMAIAWTLRDPRVTAALIGARNVEQLEDSLAALQAPAFSAEELAEIDAHATDGGIDLWKVSSGLQPADVV</sequence>
<dbReference type="InterPro" id="IPR005399">
    <property type="entry name" value="K_chnl_volt-dep_bsu_KCNAB-rel"/>
</dbReference>
<dbReference type="NCBIfam" id="NF007388">
    <property type="entry name" value="PRK09912.1"/>
    <property type="match status" value="1"/>
</dbReference>
<dbReference type="PANTHER" id="PTHR43150">
    <property type="entry name" value="HYPERKINETIC, ISOFORM M"/>
    <property type="match status" value="1"/>
</dbReference>
<comment type="caution">
    <text evidence="5">The sequence shown here is derived from an EMBL/GenBank/DDBJ whole genome shotgun (WGS) entry which is preliminary data.</text>
</comment>
<dbReference type="EMBL" id="QFYP01000001">
    <property type="protein sequence ID" value="RAK60828.1"/>
    <property type="molecule type" value="Genomic_DNA"/>
</dbReference>
<comment type="similarity">
    <text evidence="1">Belongs to the shaker potassium channel beta subunit family.</text>
</comment>
<keyword evidence="6" id="KW-1185">Reference proteome</keyword>
<evidence type="ECO:0000313" key="6">
    <source>
        <dbReference type="Proteomes" id="UP000249842"/>
    </source>
</evidence>
<dbReference type="Proteomes" id="UP000249842">
    <property type="component" value="Unassembled WGS sequence"/>
</dbReference>
<evidence type="ECO:0000256" key="1">
    <source>
        <dbReference type="ARBA" id="ARBA00006515"/>
    </source>
</evidence>
<feature type="domain" description="NADP-dependent oxidoreductase" evidence="4">
    <location>
        <begin position="28"/>
        <end position="327"/>
    </location>
</feature>
<dbReference type="AlphaFoldDB" id="A0A328B734"/>
<dbReference type="PANTHER" id="PTHR43150:SF4">
    <property type="entry name" value="L-GLYCERALDEHYDE 3-PHOSPHATE REDUCTASE"/>
    <property type="match status" value="1"/>
</dbReference>
<dbReference type="Gene3D" id="3.20.20.100">
    <property type="entry name" value="NADP-dependent oxidoreductase domain"/>
    <property type="match status" value="1"/>
</dbReference>
<dbReference type="GO" id="GO:0016491">
    <property type="term" value="F:oxidoreductase activity"/>
    <property type="evidence" value="ECO:0007669"/>
    <property type="project" value="UniProtKB-KW"/>
</dbReference>